<protein>
    <submittedName>
        <fullName evidence="2">Uncharacterized protein</fullName>
    </submittedName>
</protein>
<keyword evidence="3" id="KW-1185">Reference proteome</keyword>
<feature type="region of interest" description="Disordered" evidence="1">
    <location>
        <begin position="75"/>
        <end position="112"/>
    </location>
</feature>
<accession>A0AAV2GA51</accession>
<dbReference type="AlphaFoldDB" id="A0AAV2GA51"/>
<reference evidence="2 3" key="1">
    <citation type="submission" date="2024-04" db="EMBL/GenBank/DDBJ databases">
        <authorList>
            <person name="Fracassetti M."/>
        </authorList>
    </citation>
    <scope>NUCLEOTIDE SEQUENCE [LARGE SCALE GENOMIC DNA]</scope>
</reference>
<evidence type="ECO:0000313" key="2">
    <source>
        <dbReference type="EMBL" id="CAL1406628.1"/>
    </source>
</evidence>
<evidence type="ECO:0000256" key="1">
    <source>
        <dbReference type="SAM" id="MobiDB-lite"/>
    </source>
</evidence>
<sequence>MRCWMEVPADLDSQEARSPIWGVPRQCEGFGFLAASLLGCSWSTGDTYELRIESKQRNPNQRNWVPDTCCYSESDLESKQRNPNRRNWLPNTIAPTVSRRPRDWDDDDGSNPIDRILNRTSIARS</sequence>
<name>A0AAV2GA51_9ROSI</name>
<dbReference type="EMBL" id="OZ034821">
    <property type="protein sequence ID" value="CAL1406628.1"/>
    <property type="molecule type" value="Genomic_DNA"/>
</dbReference>
<dbReference type="Proteomes" id="UP001497516">
    <property type="component" value="Chromosome 8"/>
</dbReference>
<organism evidence="2 3">
    <name type="scientific">Linum trigynum</name>
    <dbReference type="NCBI Taxonomy" id="586398"/>
    <lineage>
        <taxon>Eukaryota</taxon>
        <taxon>Viridiplantae</taxon>
        <taxon>Streptophyta</taxon>
        <taxon>Embryophyta</taxon>
        <taxon>Tracheophyta</taxon>
        <taxon>Spermatophyta</taxon>
        <taxon>Magnoliopsida</taxon>
        <taxon>eudicotyledons</taxon>
        <taxon>Gunneridae</taxon>
        <taxon>Pentapetalae</taxon>
        <taxon>rosids</taxon>
        <taxon>fabids</taxon>
        <taxon>Malpighiales</taxon>
        <taxon>Linaceae</taxon>
        <taxon>Linum</taxon>
    </lineage>
</organism>
<evidence type="ECO:0000313" key="3">
    <source>
        <dbReference type="Proteomes" id="UP001497516"/>
    </source>
</evidence>
<proteinExistence type="predicted"/>
<gene>
    <name evidence="2" type="ORF">LTRI10_LOCUS46342</name>
</gene>